<organism evidence="2 3">
    <name type="scientific">Penaeus vannamei</name>
    <name type="common">Whiteleg shrimp</name>
    <name type="synonym">Litopenaeus vannamei</name>
    <dbReference type="NCBI Taxonomy" id="6689"/>
    <lineage>
        <taxon>Eukaryota</taxon>
        <taxon>Metazoa</taxon>
        <taxon>Ecdysozoa</taxon>
        <taxon>Arthropoda</taxon>
        <taxon>Crustacea</taxon>
        <taxon>Multicrustacea</taxon>
        <taxon>Malacostraca</taxon>
        <taxon>Eumalacostraca</taxon>
        <taxon>Eucarida</taxon>
        <taxon>Decapoda</taxon>
        <taxon>Dendrobranchiata</taxon>
        <taxon>Penaeoidea</taxon>
        <taxon>Penaeidae</taxon>
        <taxon>Penaeus</taxon>
    </lineage>
</organism>
<reference evidence="2 3" key="2">
    <citation type="submission" date="2019-01" db="EMBL/GenBank/DDBJ databases">
        <title>The decoding of complex shrimp genome reveals the adaptation for benthos swimmer, frequently molting mechanism and breeding impact on genome.</title>
        <authorList>
            <person name="Sun Y."/>
            <person name="Gao Y."/>
            <person name="Yu Y."/>
        </authorList>
    </citation>
    <scope>NUCLEOTIDE SEQUENCE [LARGE SCALE GENOMIC DNA]</scope>
    <source>
        <tissue evidence="2">Muscle</tissue>
    </source>
</reference>
<protein>
    <submittedName>
        <fullName evidence="2">Uncharacterized protein</fullName>
    </submittedName>
</protein>
<dbReference type="SUPFAM" id="SSF50630">
    <property type="entry name" value="Acid proteases"/>
    <property type="match status" value="2"/>
</dbReference>
<feature type="compositionally biased region" description="Basic and acidic residues" evidence="1">
    <location>
        <begin position="318"/>
        <end position="378"/>
    </location>
</feature>
<evidence type="ECO:0000256" key="1">
    <source>
        <dbReference type="SAM" id="MobiDB-lite"/>
    </source>
</evidence>
<dbReference type="InterPro" id="IPR021109">
    <property type="entry name" value="Peptidase_aspartic_dom_sf"/>
</dbReference>
<evidence type="ECO:0000313" key="3">
    <source>
        <dbReference type="Proteomes" id="UP000283509"/>
    </source>
</evidence>
<feature type="region of interest" description="Disordered" evidence="1">
    <location>
        <begin position="227"/>
        <end position="421"/>
    </location>
</feature>
<dbReference type="AlphaFoldDB" id="A0A3R7P1F9"/>
<sequence>MVVHDVFRLYKKEDSTVPYVDLECNGVMTPFLVDTGAFESSICPEHLEKIGIPDEEILRVAGTSSVIWFRCLLNLEENTLTFRDYADLGKILFDMMYETAIVEGQEVKVLIDTGTSFHLVGSTDLAKQLNLPLENISQLNHVFETNYGDVPINYVAEKIHMKVKDREFGQAFYFVNDERDKSSTVLGMSALNGALIQFNHDGTYELSLSGELDEEEETRAVDAFLERDKSEQQAEAEEEPPTSLQWDLKGRRPRNLPSRPRILKGRRPRNLNLPSRPRNLKGRRPRNLPSRPRKRQTARNLKGRRPRTCQVAQGKRQTAKEPPKRQTAKEPAKSPKDPKRQTAKEPKRPAKEPKRQTAKEPAKLPKDPKRQTAKETRILKGRRPRNLPSRPRILKGRRPRNESGASRAPDEGLPRGLPQRD</sequence>
<proteinExistence type="predicted"/>
<evidence type="ECO:0000313" key="2">
    <source>
        <dbReference type="EMBL" id="ROT72809.1"/>
    </source>
</evidence>
<dbReference type="Proteomes" id="UP000283509">
    <property type="component" value="Unassembled WGS sequence"/>
</dbReference>
<keyword evidence="3" id="KW-1185">Reference proteome</keyword>
<comment type="caution">
    <text evidence="2">The sequence shown here is derived from an EMBL/GenBank/DDBJ whole genome shotgun (WGS) entry which is preliminary data.</text>
</comment>
<feature type="compositionally biased region" description="Basic residues" evidence="1">
    <location>
        <begin position="278"/>
        <end position="307"/>
    </location>
</feature>
<name>A0A3R7P1F9_PENVA</name>
<dbReference type="EMBL" id="QCYY01002110">
    <property type="protein sequence ID" value="ROT72809.1"/>
    <property type="molecule type" value="Genomic_DNA"/>
</dbReference>
<feature type="compositionally biased region" description="Basic and acidic residues" evidence="1">
    <location>
        <begin position="408"/>
        <end position="421"/>
    </location>
</feature>
<reference evidence="2 3" key="1">
    <citation type="submission" date="2018-04" db="EMBL/GenBank/DDBJ databases">
        <authorList>
            <person name="Zhang X."/>
            <person name="Yuan J."/>
            <person name="Li F."/>
            <person name="Xiang J."/>
        </authorList>
    </citation>
    <scope>NUCLEOTIDE SEQUENCE [LARGE SCALE GENOMIC DNA]</scope>
    <source>
        <tissue evidence="2">Muscle</tissue>
    </source>
</reference>
<dbReference type="Pfam" id="PF13650">
    <property type="entry name" value="Asp_protease_2"/>
    <property type="match status" value="1"/>
</dbReference>
<dbReference type="Gene3D" id="2.40.70.10">
    <property type="entry name" value="Acid Proteases"/>
    <property type="match status" value="2"/>
</dbReference>
<accession>A0A3R7P1F9</accession>
<gene>
    <name evidence="2" type="ORF">C7M84_008786</name>
</gene>